<keyword evidence="1" id="KW-0808">Transferase</keyword>
<dbReference type="EMBL" id="CP017641">
    <property type="protein sequence ID" value="APZ95932.1"/>
    <property type="molecule type" value="Genomic_DNA"/>
</dbReference>
<evidence type="ECO:0000313" key="1">
    <source>
        <dbReference type="EMBL" id="APZ95932.1"/>
    </source>
</evidence>
<organism evidence="1 2">
    <name type="scientific">Fuerstiella marisgermanici</name>
    <dbReference type="NCBI Taxonomy" id="1891926"/>
    <lineage>
        <taxon>Bacteria</taxon>
        <taxon>Pseudomonadati</taxon>
        <taxon>Planctomycetota</taxon>
        <taxon>Planctomycetia</taxon>
        <taxon>Planctomycetales</taxon>
        <taxon>Planctomycetaceae</taxon>
        <taxon>Fuerstiella</taxon>
    </lineage>
</organism>
<dbReference type="Gene3D" id="2.160.10.10">
    <property type="entry name" value="Hexapeptide repeat proteins"/>
    <property type="match status" value="1"/>
</dbReference>
<evidence type="ECO:0000313" key="2">
    <source>
        <dbReference type="Proteomes" id="UP000187735"/>
    </source>
</evidence>
<protein>
    <submittedName>
        <fullName evidence="1">Streptogramin A acetyltransferase</fullName>
        <ecNumber evidence="1">2.3.1.-</ecNumber>
    </submittedName>
</protein>
<dbReference type="CDD" id="cd04647">
    <property type="entry name" value="LbH_MAT_like"/>
    <property type="match status" value="1"/>
</dbReference>
<dbReference type="KEGG" id="fmr:Fuma_05595"/>
<dbReference type="SUPFAM" id="SSF51161">
    <property type="entry name" value="Trimeric LpxA-like enzymes"/>
    <property type="match status" value="1"/>
</dbReference>
<sequence>MLRSWQFDELGQRAAIAPNVQIEVYGDLTLGRHVTLRQGCILRGTGSLSIGDRTVVNQNTIITAMQQVTIGADCMLAPGVYILDVDHKFESRERPIRDQGYRTSAAKIGDDVWLGAVVFILKGVTTGNGAIIAANSVVIQDVPPFTIFGGSPARKLRDRN</sequence>
<dbReference type="STRING" id="1891926.Fuma_05595"/>
<dbReference type="PANTHER" id="PTHR23416:SF78">
    <property type="entry name" value="LIPOPOLYSACCHARIDE BIOSYNTHESIS O-ACETYL TRANSFERASE WBBJ-RELATED"/>
    <property type="match status" value="1"/>
</dbReference>
<dbReference type="AlphaFoldDB" id="A0A1P8WPE7"/>
<accession>A0A1P8WPE7</accession>
<dbReference type="Proteomes" id="UP000187735">
    <property type="component" value="Chromosome"/>
</dbReference>
<dbReference type="Pfam" id="PF00132">
    <property type="entry name" value="Hexapep"/>
    <property type="match status" value="1"/>
</dbReference>
<proteinExistence type="predicted"/>
<dbReference type="InterPro" id="IPR051159">
    <property type="entry name" value="Hexapeptide_acetyltransf"/>
</dbReference>
<reference evidence="1 2" key="1">
    <citation type="journal article" date="2016" name="Front. Microbiol.">
        <title>Fuerstia marisgermanicae gen. nov., sp. nov., an Unusual Member of the Phylum Planctomycetes from the German Wadden Sea.</title>
        <authorList>
            <person name="Kohn T."/>
            <person name="Heuer A."/>
            <person name="Jogler M."/>
            <person name="Vollmers J."/>
            <person name="Boedeker C."/>
            <person name="Bunk B."/>
            <person name="Rast P."/>
            <person name="Borchert D."/>
            <person name="Glockner I."/>
            <person name="Freese H.M."/>
            <person name="Klenk H.P."/>
            <person name="Overmann J."/>
            <person name="Kaster A.K."/>
            <person name="Rohde M."/>
            <person name="Wiegand S."/>
            <person name="Jogler C."/>
        </authorList>
    </citation>
    <scope>NUCLEOTIDE SEQUENCE [LARGE SCALE GENOMIC DNA]</scope>
    <source>
        <strain evidence="1 2">NH11</strain>
    </source>
</reference>
<dbReference type="GO" id="GO:0016746">
    <property type="term" value="F:acyltransferase activity"/>
    <property type="evidence" value="ECO:0007669"/>
    <property type="project" value="UniProtKB-KW"/>
</dbReference>
<keyword evidence="1" id="KW-0012">Acyltransferase</keyword>
<keyword evidence="2" id="KW-1185">Reference proteome</keyword>
<name>A0A1P8WPE7_9PLAN</name>
<gene>
    <name evidence="1" type="primary">vatD</name>
    <name evidence="1" type="ORF">Fuma_05595</name>
</gene>
<dbReference type="PANTHER" id="PTHR23416">
    <property type="entry name" value="SIALIC ACID SYNTHASE-RELATED"/>
    <property type="match status" value="1"/>
</dbReference>
<dbReference type="InterPro" id="IPR001451">
    <property type="entry name" value="Hexapep"/>
</dbReference>
<dbReference type="EC" id="2.3.1.-" evidence="1"/>
<dbReference type="InterPro" id="IPR011004">
    <property type="entry name" value="Trimer_LpxA-like_sf"/>
</dbReference>